<evidence type="ECO:0000256" key="1">
    <source>
        <dbReference type="ARBA" id="ARBA00005800"/>
    </source>
</evidence>
<feature type="compositionally biased region" description="Basic and acidic residues" evidence="5">
    <location>
        <begin position="339"/>
        <end position="353"/>
    </location>
</feature>
<evidence type="ECO:0000259" key="6">
    <source>
        <dbReference type="Pfam" id="PF05920"/>
    </source>
</evidence>
<dbReference type="GO" id="GO:0006355">
    <property type="term" value="P:regulation of DNA-templated transcription"/>
    <property type="evidence" value="ECO:0007669"/>
    <property type="project" value="InterPro"/>
</dbReference>
<evidence type="ECO:0000256" key="2">
    <source>
        <dbReference type="ARBA" id="ARBA00023125"/>
    </source>
</evidence>
<dbReference type="EMBL" id="KF280360">
    <property type="protein sequence ID" value="AGS09226.1"/>
    <property type="molecule type" value="Genomic_DNA"/>
</dbReference>
<dbReference type="Pfam" id="PF12731">
    <property type="entry name" value="Mating_N"/>
    <property type="match status" value="1"/>
</dbReference>
<evidence type="ECO:0000256" key="5">
    <source>
        <dbReference type="SAM" id="MobiDB-lite"/>
    </source>
</evidence>
<dbReference type="InterPro" id="IPR001356">
    <property type="entry name" value="HD"/>
</dbReference>
<feature type="region of interest" description="Disordered" evidence="5">
    <location>
        <begin position="278"/>
        <end position="354"/>
    </location>
</feature>
<protein>
    <submittedName>
        <fullName evidence="8">A1 homeodomain mating type protein</fullName>
    </submittedName>
</protein>
<evidence type="ECO:0000256" key="4">
    <source>
        <dbReference type="ARBA" id="ARBA00023242"/>
    </source>
</evidence>
<proteinExistence type="inferred from homology"/>
<keyword evidence="4" id="KW-0539">Nucleus</keyword>
<dbReference type="Gene3D" id="1.10.10.60">
    <property type="entry name" value="Homeodomain-like"/>
    <property type="match status" value="1"/>
</dbReference>
<dbReference type="InterPro" id="IPR009057">
    <property type="entry name" value="Homeodomain-like_sf"/>
</dbReference>
<evidence type="ECO:0000313" key="8">
    <source>
        <dbReference type="EMBL" id="AGS09226.1"/>
    </source>
</evidence>
<reference evidence="8" key="1">
    <citation type="journal article" date="2013" name="Mol. Biol. Evol.">
        <title>Extensive trans-specific polymorphism at the mating type locus of the root decay fungus heterobasidion.</title>
        <authorList>
            <person name="van Diepen L.T."/>
            <person name="Olson A."/>
            <person name="Ihrmark K."/>
            <person name="Stenlid J."/>
            <person name="James T.Y."/>
        </authorList>
    </citation>
    <scope>NUCLEOTIDE SEQUENCE</scope>
    <source>
        <strain evidence="8">MON_109_sci2</strain>
    </source>
</reference>
<dbReference type="CDD" id="cd00086">
    <property type="entry name" value="homeodomain"/>
    <property type="match status" value="1"/>
</dbReference>
<dbReference type="GO" id="GO:0003677">
    <property type="term" value="F:DNA binding"/>
    <property type="evidence" value="ECO:0007669"/>
    <property type="project" value="UniProtKB-KW"/>
</dbReference>
<organism evidence="8">
    <name type="scientific">Heterobasidion occidentale</name>
    <dbReference type="NCBI Taxonomy" id="942053"/>
    <lineage>
        <taxon>Eukaryota</taxon>
        <taxon>Fungi</taxon>
        <taxon>Dikarya</taxon>
        <taxon>Basidiomycota</taxon>
        <taxon>Agaricomycotina</taxon>
        <taxon>Agaricomycetes</taxon>
        <taxon>Russulales</taxon>
        <taxon>Bondarzewiaceae</taxon>
        <taxon>Heterobasidion</taxon>
    </lineage>
</organism>
<keyword evidence="3 8" id="KW-0371">Homeobox</keyword>
<dbReference type="InterPro" id="IPR024333">
    <property type="entry name" value="Mating-type_A-alpha/beta_1_N"/>
</dbReference>
<name>S5RA41_9AGAM</name>
<dbReference type="Pfam" id="PF05920">
    <property type="entry name" value="Homeobox_KN"/>
    <property type="match status" value="1"/>
</dbReference>
<dbReference type="AlphaFoldDB" id="S5RA41"/>
<dbReference type="InterPro" id="IPR008422">
    <property type="entry name" value="KN_HD"/>
</dbReference>
<reference evidence="8" key="2">
    <citation type="submission" date="2013-06" db="EMBL/GenBank/DDBJ databases">
        <authorList>
            <person name="van Diepen L.T.A."/>
            <person name="Olson A."/>
            <person name="Ihrmark K."/>
            <person name="Stenlid J."/>
            <person name="James T.Y."/>
        </authorList>
    </citation>
    <scope>NUCLEOTIDE SEQUENCE</scope>
    <source>
        <strain evidence="8">MON_109_sci2</strain>
    </source>
</reference>
<keyword evidence="2 8" id="KW-0238">DNA-binding</keyword>
<evidence type="ECO:0000256" key="3">
    <source>
        <dbReference type="ARBA" id="ARBA00023155"/>
    </source>
</evidence>
<accession>S5RA41</accession>
<dbReference type="SUPFAM" id="SSF46689">
    <property type="entry name" value="Homeodomain-like"/>
    <property type="match status" value="1"/>
</dbReference>
<sequence>MDDSTIQRRLLRIEQNLLDGVAKGPQALKSFYDSWASLGRDIECAIRNRSLGSDTYSLVKAVSARVEVLAKAFLEMHTDTNSLTEDLMSELSDTFTHFGLSEGPSISATSNHEHYPKKIQRFTDLTTRPSSYASAYDWLLDNLHNPYPSPDVKSQLAQAHGLSSKVIGAWFKQIRQEIGWSTLSGEIFSGSRSKTTRAASLAYISRDPDLPENVRHAFRVVRDKLERLPISSRTPGKDAGLADAQTLQKLESMRNQVVDGTSVREEIDREIEYLRGKSKEVECSPPSPLPRPETPLSIPASPFTPDTSDEEEDTTPPSPVAGCKRRLDSAADTSSDDLEISRDRPVKRSRTDKINPIYSSELPQTRLSHNLPPPIQERTPLPSMLAHTRHISQPNVVETTKRPASPVPFISRKRRLSDADLFRPEPKRPRGVFQGPRAHAVSDPVPAGLGGGTLESLLSDGDWAGLLSTSRHTPPNVEPQPPQIVSIDDPTILTNDPCSTLALVPPAETPSYPAVNLDDPIFSVSDVLALLSASSPDAATATHPTTPPAILPDTTALVSESPQATPQGAISTIDWGHFDEVTLAQFPTGESIATRVPCLEGMTGSTQSMSLVDDMLLPFMFNPDMDPPPDTFGLDIYSGFGDQLQTWTGLWDLD</sequence>
<feature type="domain" description="KN homeodomain" evidence="6">
    <location>
        <begin position="138"/>
        <end position="172"/>
    </location>
</feature>
<feature type="domain" description="Mating-type protein A-alpha/beta 1 N-terminal" evidence="7">
    <location>
        <begin position="3"/>
        <end position="88"/>
    </location>
</feature>
<evidence type="ECO:0000259" key="7">
    <source>
        <dbReference type="Pfam" id="PF12731"/>
    </source>
</evidence>
<comment type="similarity">
    <text evidence="1">Belongs to the TALE/M-ATYP homeobox family.</text>
</comment>